<comment type="similarity">
    <text evidence="2">Belongs to the EamA transporter family.</text>
</comment>
<sequence>MTRDASETADSTTGPMPVTGEAVPTAPRHASAALTGDPRRERALGGVYAFSAYLIWGFLPLYFLLLAPTGPWELVAWRIVLSLAFCVVLLAITRGWRRLGGIMQQRRLLALTALSGVLIYINWQVFILATLTGHVIETSLGYFINPIVTVLLGVVVLRERLRITQWVAIALAALAVGVIIIGYGEFPWIALTLAASFGLYGLVKNRIGPAVDAVSGLTLESLWLMPVASALLIVVGATAGLSMGANGGAHAVLLSLAGVVTATPLLFFAAGARRVPLTVIGLLQFLTPIMQFVIGAWVLHEPMTRERWIGFVLVWIALTVLTIDSLLSARRTRRAELA</sequence>
<comment type="caution">
    <text evidence="11">The sequence shown here is derived from an EMBL/GenBank/DDBJ whole genome shotgun (WGS) entry which is preliminary data.</text>
</comment>
<keyword evidence="7 9" id="KW-0472">Membrane</keyword>
<evidence type="ECO:0000256" key="7">
    <source>
        <dbReference type="ARBA" id="ARBA00023136"/>
    </source>
</evidence>
<feature type="region of interest" description="Disordered" evidence="8">
    <location>
        <begin position="1"/>
        <end position="34"/>
    </location>
</feature>
<proteinExistence type="inferred from homology"/>
<dbReference type="NCBIfam" id="TIGR00688">
    <property type="entry name" value="rarD"/>
    <property type="match status" value="1"/>
</dbReference>
<keyword evidence="12" id="KW-1185">Reference proteome</keyword>
<feature type="transmembrane region" description="Helical" evidence="9">
    <location>
        <begin position="277"/>
        <end position="296"/>
    </location>
</feature>
<keyword evidence="4" id="KW-1003">Cell membrane</keyword>
<comment type="subcellular location">
    <subcellularLocation>
        <location evidence="1">Cell membrane</location>
        <topology evidence="1">Multi-pass membrane protein</topology>
    </subcellularLocation>
</comment>
<dbReference type="PANTHER" id="PTHR22911:SF137">
    <property type="entry name" value="SOLUTE CARRIER FAMILY 35 MEMBER G2-RELATED"/>
    <property type="match status" value="1"/>
</dbReference>
<feature type="transmembrane region" description="Helical" evidence="9">
    <location>
        <begin position="139"/>
        <end position="156"/>
    </location>
</feature>
<evidence type="ECO:0000313" key="11">
    <source>
        <dbReference type="EMBL" id="GAA1982987.1"/>
    </source>
</evidence>
<feature type="transmembrane region" description="Helical" evidence="9">
    <location>
        <begin position="186"/>
        <end position="203"/>
    </location>
</feature>
<dbReference type="InterPro" id="IPR000620">
    <property type="entry name" value="EamA_dom"/>
</dbReference>
<gene>
    <name evidence="11" type="primary">rarD</name>
    <name evidence="11" type="ORF">GCM10009777_15980</name>
</gene>
<feature type="transmembrane region" description="Helical" evidence="9">
    <location>
        <begin position="43"/>
        <end position="63"/>
    </location>
</feature>
<keyword evidence="5 9" id="KW-0812">Transmembrane</keyword>
<evidence type="ECO:0000256" key="5">
    <source>
        <dbReference type="ARBA" id="ARBA00022692"/>
    </source>
</evidence>
<feature type="transmembrane region" description="Helical" evidence="9">
    <location>
        <begin position="308"/>
        <end position="327"/>
    </location>
</feature>
<dbReference type="PANTHER" id="PTHR22911">
    <property type="entry name" value="ACYL-MALONYL CONDENSING ENZYME-RELATED"/>
    <property type="match status" value="1"/>
</dbReference>
<dbReference type="Pfam" id="PF00892">
    <property type="entry name" value="EamA"/>
    <property type="match status" value="1"/>
</dbReference>
<evidence type="ECO:0000256" key="9">
    <source>
        <dbReference type="SAM" id="Phobius"/>
    </source>
</evidence>
<keyword evidence="6 9" id="KW-1133">Transmembrane helix</keyword>
<reference evidence="12" key="1">
    <citation type="journal article" date="2019" name="Int. J. Syst. Evol. Microbiol.">
        <title>The Global Catalogue of Microorganisms (GCM) 10K type strain sequencing project: providing services to taxonomists for standard genome sequencing and annotation.</title>
        <authorList>
            <consortium name="The Broad Institute Genomics Platform"/>
            <consortium name="The Broad Institute Genome Sequencing Center for Infectious Disease"/>
            <person name="Wu L."/>
            <person name="Ma J."/>
        </authorList>
    </citation>
    <scope>NUCLEOTIDE SEQUENCE [LARGE SCALE GENOMIC DNA]</scope>
    <source>
        <strain evidence="12">JCM 14902</strain>
    </source>
</reference>
<accession>A0ABP5DNV8</accession>
<evidence type="ECO:0000256" key="3">
    <source>
        <dbReference type="ARBA" id="ARBA00022448"/>
    </source>
</evidence>
<keyword evidence="3" id="KW-0813">Transport</keyword>
<dbReference type="SUPFAM" id="SSF103481">
    <property type="entry name" value="Multidrug resistance efflux transporter EmrE"/>
    <property type="match status" value="2"/>
</dbReference>
<feature type="transmembrane region" description="Helical" evidence="9">
    <location>
        <begin position="163"/>
        <end position="180"/>
    </location>
</feature>
<dbReference type="InterPro" id="IPR004626">
    <property type="entry name" value="RarD"/>
</dbReference>
<evidence type="ECO:0000256" key="8">
    <source>
        <dbReference type="SAM" id="MobiDB-lite"/>
    </source>
</evidence>
<evidence type="ECO:0000256" key="2">
    <source>
        <dbReference type="ARBA" id="ARBA00007362"/>
    </source>
</evidence>
<dbReference type="InterPro" id="IPR037185">
    <property type="entry name" value="EmrE-like"/>
</dbReference>
<protein>
    <submittedName>
        <fullName evidence="11">EamA family transporter RarD</fullName>
    </submittedName>
</protein>
<evidence type="ECO:0000256" key="1">
    <source>
        <dbReference type="ARBA" id="ARBA00004651"/>
    </source>
</evidence>
<feature type="transmembrane region" description="Helical" evidence="9">
    <location>
        <begin position="108"/>
        <end position="127"/>
    </location>
</feature>
<feature type="domain" description="EamA" evidence="10">
    <location>
        <begin position="45"/>
        <end position="180"/>
    </location>
</feature>
<name>A0ABP5DNV8_9MICO</name>
<feature type="transmembrane region" description="Helical" evidence="9">
    <location>
        <begin position="75"/>
        <end position="96"/>
    </location>
</feature>
<evidence type="ECO:0000313" key="12">
    <source>
        <dbReference type="Proteomes" id="UP001500326"/>
    </source>
</evidence>
<organism evidence="11 12">
    <name type="scientific">Microbacterium pumilum</name>
    <dbReference type="NCBI Taxonomy" id="344165"/>
    <lineage>
        <taxon>Bacteria</taxon>
        <taxon>Bacillati</taxon>
        <taxon>Actinomycetota</taxon>
        <taxon>Actinomycetes</taxon>
        <taxon>Micrococcales</taxon>
        <taxon>Microbacteriaceae</taxon>
        <taxon>Microbacterium</taxon>
    </lineage>
</organism>
<evidence type="ECO:0000256" key="6">
    <source>
        <dbReference type="ARBA" id="ARBA00022989"/>
    </source>
</evidence>
<evidence type="ECO:0000259" key="10">
    <source>
        <dbReference type="Pfam" id="PF00892"/>
    </source>
</evidence>
<dbReference type="EMBL" id="BAAAOH010000001">
    <property type="protein sequence ID" value="GAA1982987.1"/>
    <property type="molecule type" value="Genomic_DNA"/>
</dbReference>
<dbReference type="RefSeq" id="WP_344060214.1">
    <property type="nucleotide sequence ID" value="NZ_BAAAOH010000001.1"/>
</dbReference>
<dbReference type="Proteomes" id="UP001500326">
    <property type="component" value="Unassembled WGS sequence"/>
</dbReference>
<feature type="transmembrane region" description="Helical" evidence="9">
    <location>
        <begin position="249"/>
        <end position="270"/>
    </location>
</feature>
<evidence type="ECO:0000256" key="4">
    <source>
        <dbReference type="ARBA" id="ARBA00022475"/>
    </source>
</evidence>
<feature type="transmembrane region" description="Helical" evidence="9">
    <location>
        <begin position="223"/>
        <end position="243"/>
    </location>
</feature>